<dbReference type="PANTHER" id="PTHR43586">
    <property type="entry name" value="CYSTEINE DESULFURASE"/>
    <property type="match status" value="1"/>
</dbReference>
<dbReference type="AlphaFoldDB" id="A0A7J6T4S7"/>
<evidence type="ECO:0000256" key="1">
    <source>
        <dbReference type="ARBA" id="ARBA00022898"/>
    </source>
</evidence>
<dbReference type="InterPro" id="IPR000192">
    <property type="entry name" value="Aminotrans_V_dom"/>
</dbReference>
<dbReference type="Gene3D" id="3.40.640.10">
    <property type="entry name" value="Type I PLP-dependent aspartate aminotransferase-like (Major domain)"/>
    <property type="match status" value="1"/>
</dbReference>
<dbReference type="SUPFAM" id="SSF53383">
    <property type="entry name" value="PLP-dependent transferases"/>
    <property type="match status" value="1"/>
</dbReference>
<dbReference type="InterPro" id="IPR015422">
    <property type="entry name" value="PyrdxlP-dep_Trfase_small"/>
</dbReference>
<protein>
    <recommendedName>
        <fullName evidence="2">Aminotransferase class V domain-containing protein</fullName>
    </recommendedName>
</protein>
<organism evidence="3 4">
    <name type="scientific">Perkinsus olseni</name>
    <name type="common">Perkinsus atlanticus</name>
    <dbReference type="NCBI Taxonomy" id="32597"/>
    <lineage>
        <taxon>Eukaryota</taxon>
        <taxon>Sar</taxon>
        <taxon>Alveolata</taxon>
        <taxon>Perkinsozoa</taxon>
        <taxon>Perkinsea</taxon>
        <taxon>Perkinsida</taxon>
        <taxon>Perkinsidae</taxon>
        <taxon>Perkinsus</taxon>
    </lineage>
</organism>
<dbReference type="Gene3D" id="3.90.1150.10">
    <property type="entry name" value="Aspartate Aminotransferase, domain 1"/>
    <property type="match status" value="1"/>
</dbReference>
<evidence type="ECO:0000259" key="2">
    <source>
        <dbReference type="Pfam" id="PF00266"/>
    </source>
</evidence>
<evidence type="ECO:0000313" key="3">
    <source>
        <dbReference type="EMBL" id="KAF4740229.1"/>
    </source>
</evidence>
<dbReference type="Pfam" id="PF00266">
    <property type="entry name" value="Aminotran_5"/>
    <property type="match status" value="1"/>
</dbReference>
<name>A0A7J6T4S7_PEROL</name>
<dbReference type="PANTHER" id="PTHR43586:SF8">
    <property type="entry name" value="CYSTEINE DESULFURASE 1, CHLOROPLASTIC"/>
    <property type="match status" value="1"/>
</dbReference>
<dbReference type="EMBL" id="JABANO010013406">
    <property type="protein sequence ID" value="KAF4740229.1"/>
    <property type="molecule type" value="Genomic_DNA"/>
</dbReference>
<keyword evidence="4" id="KW-1185">Reference proteome</keyword>
<evidence type="ECO:0000313" key="4">
    <source>
        <dbReference type="Proteomes" id="UP000553632"/>
    </source>
</evidence>
<feature type="non-terminal residue" evidence="3">
    <location>
        <position position="179"/>
    </location>
</feature>
<dbReference type="Proteomes" id="UP000553632">
    <property type="component" value="Unassembled WGS sequence"/>
</dbReference>
<reference evidence="3 4" key="1">
    <citation type="submission" date="2020-04" db="EMBL/GenBank/DDBJ databases">
        <title>Perkinsus olseni comparative genomics.</title>
        <authorList>
            <person name="Bogema D.R."/>
        </authorList>
    </citation>
    <scope>NUCLEOTIDE SEQUENCE [LARGE SCALE GENOMIC DNA]</scope>
    <source>
        <strain evidence="3 4">ATCC PRA-207</strain>
    </source>
</reference>
<gene>
    <name evidence="3" type="ORF">FOZ63_019382</name>
</gene>
<feature type="non-terminal residue" evidence="3">
    <location>
        <position position="1"/>
    </location>
</feature>
<dbReference type="OMA" id="ACKISPM"/>
<feature type="domain" description="Aminotransferase class V" evidence="2">
    <location>
        <begin position="2"/>
        <end position="166"/>
    </location>
</feature>
<dbReference type="InterPro" id="IPR015421">
    <property type="entry name" value="PyrdxlP-dep_Trfase_major"/>
</dbReference>
<keyword evidence="1" id="KW-0663">Pyridoxal phosphate</keyword>
<dbReference type="InterPro" id="IPR015424">
    <property type="entry name" value="PyrdxlP-dep_Trfase"/>
</dbReference>
<sequence length="179" mass="19496">IPTVSALVHKYNGIAAWDLAAIAAHDKVDMNPSSLPEGYIDFAFVSPHKLLGGPGSSGLLLCKRRHQTNAVPAVCGGGVVLYVSQRRHQYLDNLEEREEAGTPDILGCIRTGAVYHLHAMIGIERIAAEEHKMAEHLVKKLRTHSKVHILGPKERSHCAGIISFNILYNTTDGPTQHGL</sequence>
<proteinExistence type="predicted"/>
<accession>A0A7J6T4S7</accession>
<comment type="caution">
    <text evidence="3">The sequence shown here is derived from an EMBL/GenBank/DDBJ whole genome shotgun (WGS) entry which is preliminary data.</text>
</comment>